<dbReference type="InterPro" id="IPR036179">
    <property type="entry name" value="Ig-like_dom_sf"/>
</dbReference>
<dbReference type="Pfam" id="PF22705">
    <property type="entry name" value="C2-set_3"/>
    <property type="match status" value="1"/>
</dbReference>
<reference evidence="14" key="2">
    <citation type="submission" date="2025-08" db="UniProtKB">
        <authorList>
            <consortium name="Ensembl"/>
        </authorList>
    </citation>
    <scope>IDENTIFICATION</scope>
</reference>
<dbReference type="AlphaFoldDB" id="A0A669CF67"/>
<evidence type="ECO:0000256" key="3">
    <source>
        <dbReference type="ARBA" id="ARBA00022729"/>
    </source>
</evidence>
<keyword evidence="7" id="KW-0325">Glycoprotein</keyword>
<evidence type="ECO:0000256" key="6">
    <source>
        <dbReference type="ARBA" id="ARBA00023157"/>
    </source>
</evidence>
<evidence type="ECO:0000259" key="13">
    <source>
        <dbReference type="PROSITE" id="PS51841"/>
    </source>
</evidence>
<dbReference type="Ensembl" id="ENSONIT00000081131.1">
    <property type="protein sequence ID" value="ENSONIP00000045491.1"/>
    <property type="gene ID" value="ENSONIG00000018992.2"/>
</dbReference>
<dbReference type="PROSITE" id="PS51841">
    <property type="entry name" value="LTD"/>
    <property type="match status" value="1"/>
</dbReference>
<dbReference type="InterPro" id="IPR053896">
    <property type="entry name" value="BTN3A2-like_Ig-C"/>
</dbReference>
<dbReference type="SMART" id="SM00409">
    <property type="entry name" value="IG"/>
    <property type="match status" value="2"/>
</dbReference>
<gene>
    <name evidence="14" type="primary">LOC112845607</name>
</gene>
<dbReference type="SUPFAM" id="SSF48726">
    <property type="entry name" value="Immunoglobulin"/>
    <property type="match status" value="2"/>
</dbReference>
<feature type="domain" description="Ig-like" evidence="12">
    <location>
        <begin position="49"/>
        <end position="143"/>
    </location>
</feature>
<name>A0A669CF67_ORENI</name>
<dbReference type="InterPro" id="IPR013783">
    <property type="entry name" value="Ig-like_fold"/>
</dbReference>
<dbReference type="PANTHER" id="PTHR24100:SF151">
    <property type="entry name" value="ICOS LIGAND"/>
    <property type="match status" value="1"/>
</dbReference>
<evidence type="ECO:0000256" key="2">
    <source>
        <dbReference type="ARBA" id="ARBA00022692"/>
    </source>
</evidence>
<dbReference type="GO" id="GO:0001817">
    <property type="term" value="P:regulation of cytokine production"/>
    <property type="evidence" value="ECO:0007669"/>
    <property type="project" value="TreeGrafter"/>
</dbReference>
<feature type="region of interest" description="Disordered" evidence="10">
    <location>
        <begin position="382"/>
        <end position="407"/>
    </location>
</feature>
<protein>
    <recommendedName>
        <fullName evidence="16">Ig-like domain-containing protein</fullName>
    </recommendedName>
</protein>
<dbReference type="FunFam" id="2.60.40.10:FF:000088">
    <property type="entry name" value="Butyrophilin subfamily 1 member A1"/>
    <property type="match status" value="1"/>
</dbReference>
<dbReference type="Gene3D" id="2.60.40.10">
    <property type="entry name" value="Immunoglobulins"/>
    <property type="match status" value="2"/>
</dbReference>
<evidence type="ECO:0000313" key="14">
    <source>
        <dbReference type="Ensembl" id="ENSONIP00000045491.1"/>
    </source>
</evidence>
<comment type="subcellular location">
    <subcellularLocation>
        <location evidence="1">Membrane</location>
    </subcellularLocation>
</comment>
<dbReference type="SMART" id="SM00406">
    <property type="entry name" value="IGv"/>
    <property type="match status" value="1"/>
</dbReference>
<feature type="domain" description="LTD" evidence="13">
    <location>
        <begin position="470"/>
        <end position="586"/>
    </location>
</feature>
<proteinExistence type="inferred from homology"/>
<dbReference type="GO" id="GO:0005102">
    <property type="term" value="F:signaling receptor binding"/>
    <property type="evidence" value="ECO:0007669"/>
    <property type="project" value="TreeGrafter"/>
</dbReference>
<dbReference type="GO" id="GO:1903037">
    <property type="term" value="P:regulation of leukocyte cell-cell adhesion"/>
    <property type="evidence" value="ECO:0007669"/>
    <property type="project" value="UniProtKB-ARBA"/>
</dbReference>
<feature type="transmembrane region" description="Helical" evidence="11">
    <location>
        <begin position="260"/>
        <end position="281"/>
    </location>
</feature>
<feature type="compositionally biased region" description="Basic and acidic residues" evidence="10">
    <location>
        <begin position="425"/>
        <end position="468"/>
    </location>
</feature>
<evidence type="ECO:0000256" key="11">
    <source>
        <dbReference type="SAM" id="Phobius"/>
    </source>
</evidence>
<dbReference type="Proteomes" id="UP000005207">
    <property type="component" value="Linkage group LG3"/>
</dbReference>
<reference evidence="15" key="1">
    <citation type="submission" date="2012-01" db="EMBL/GenBank/DDBJ databases">
        <title>The Genome Sequence of Oreochromis niloticus (Nile Tilapia).</title>
        <authorList>
            <consortium name="Broad Institute Genome Assembly Team"/>
            <consortium name="Broad Institute Sequencing Platform"/>
            <person name="Di Palma F."/>
            <person name="Johnson J."/>
            <person name="Lander E.S."/>
            <person name="Lindblad-Toh K."/>
        </authorList>
    </citation>
    <scope>NUCLEOTIDE SEQUENCE [LARGE SCALE GENOMIC DNA]</scope>
</reference>
<dbReference type="GO" id="GO:0050852">
    <property type="term" value="P:T cell receptor signaling pathway"/>
    <property type="evidence" value="ECO:0007669"/>
    <property type="project" value="TreeGrafter"/>
</dbReference>
<dbReference type="InterPro" id="IPR007110">
    <property type="entry name" value="Ig-like_dom"/>
</dbReference>
<keyword evidence="3" id="KW-0732">Signal</keyword>
<evidence type="ECO:0000256" key="1">
    <source>
        <dbReference type="ARBA" id="ARBA00004370"/>
    </source>
</evidence>
<feature type="domain" description="Ig-like" evidence="12">
    <location>
        <begin position="154"/>
        <end position="240"/>
    </location>
</feature>
<dbReference type="Pfam" id="PF00932">
    <property type="entry name" value="LTD"/>
    <property type="match status" value="1"/>
</dbReference>
<evidence type="ECO:0000313" key="15">
    <source>
        <dbReference type="Proteomes" id="UP000005207"/>
    </source>
</evidence>
<dbReference type="GO" id="GO:0009897">
    <property type="term" value="C:external side of plasma membrane"/>
    <property type="evidence" value="ECO:0007669"/>
    <property type="project" value="TreeGrafter"/>
</dbReference>
<evidence type="ECO:0000259" key="12">
    <source>
        <dbReference type="PROSITE" id="PS50835"/>
    </source>
</evidence>
<dbReference type="SUPFAM" id="SSF74853">
    <property type="entry name" value="Lamin A/C globular tail domain"/>
    <property type="match status" value="1"/>
</dbReference>
<dbReference type="GeneTree" id="ENSGT01050000244843"/>
<dbReference type="InterPro" id="IPR013106">
    <property type="entry name" value="Ig_V-set"/>
</dbReference>
<evidence type="ECO:0000256" key="7">
    <source>
        <dbReference type="ARBA" id="ARBA00023180"/>
    </source>
</evidence>
<dbReference type="InterPro" id="IPR036415">
    <property type="entry name" value="Lamin_tail_dom_sf"/>
</dbReference>
<dbReference type="InterPro" id="IPR001322">
    <property type="entry name" value="Lamin_tail_dom"/>
</dbReference>
<dbReference type="GO" id="GO:0042110">
    <property type="term" value="P:T cell activation"/>
    <property type="evidence" value="ECO:0007669"/>
    <property type="project" value="UniProtKB-ARBA"/>
</dbReference>
<keyword evidence="8" id="KW-0393">Immunoglobulin domain</keyword>
<dbReference type="InParanoid" id="A0A669CF67"/>
<reference evidence="14" key="3">
    <citation type="submission" date="2025-09" db="UniProtKB">
        <authorList>
            <consortium name="Ensembl"/>
        </authorList>
    </citation>
    <scope>IDENTIFICATION</scope>
</reference>
<keyword evidence="5 11" id="KW-0472">Membrane</keyword>
<dbReference type="Gene3D" id="2.60.40.1260">
    <property type="entry name" value="Lamin Tail domain"/>
    <property type="match status" value="1"/>
</dbReference>
<evidence type="ECO:0000256" key="9">
    <source>
        <dbReference type="ARBA" id="ARBA00038221"/>
    </source>
</evidence>
<feature type="region of interest" description="Disordered" evidence="10">
    <location>
        <begin position="296"/>
        <end position="318"/>
    </location>
</feature>
<accession>A0A669CF67</accession>
<evidence type="ECO:0008006" key="16">
    <source>
        <dbReference type="Google" id="ProtNLM"/>
    </source>
</evidence>
<organism evidence="14 15">
    <name type="scientific">Oreochromis niloticus</name>
    <name type="common">Nile tilapia</name>
    <name type="synonym">Tilapia nilotica</name>
    <dbReference type="NCBI Taxonomy" id="8128"/>
    <lineage>
        <taxon>Eukaryota</taxon>
        <taxon>Metazoa</taxon>
        <taxon>Chordata</taxon>
        <taxon>Craniata</taxon>
        <taxon>Vertebrata</taxon>
        <taxon>Euteleostomi</taxon>
        <taxon>Actinopterygii</taxon>
        <taxon>Neopterygii</taxon>
        <taxon>Teleostei</taxon>
        <taxon>Neoteleostei</taxon>
        <taxon>Acanthomorphata</taxon>
        <taxon>Ovalentaria</taxon>
        <taxon>Cichlomorphae</taxon>
        <taxon>Cichliformes</taxon>
        <taxon>Cichlidae</taxon>
        <taxon>African cichlids</taxon>
        <taxon>Pseudocrenilabrinae</taxon>
        <taxon>Oreochromini</taxon>
        <taxon>Oreochromis</taxon>
    </lineage>
</organism>
<keyword evidence="4 11" id="KW-1133">Transmembrane helix</keyword>
<evidence type="ECO:0000256" key="5">
    <source>
        <dbReference type="ARBA" id="ARBA00023136"/>
    </source>
</evidence>
<dbReference type="InterPro" id="IPR050504">
    <property type="entry name" value="IgSF_BTN/MOG"/>
</dbReference>
<evidence type="ECO:0000256" key="10">
    <source>
        <dbReference type="SAM" id="MobiDB-lite"/>
    </source>
</evidence>
<sequence length="586" mass="67530">MDCMQQMDGLLLQKSHRIITALFFFILLHCCRGQSQLFGPSQPIVARVGDDITLPCHLKPAMDITAKTLEWTRSDLDPIFVFVWRARQEFEKTKHPSYKERSSLSADELRHGNMSLKLSSVNVSDKGTYKCYIVEMDKEFYINLVVASDIGSSPVLSLAGTDVEKGEVTLKCESAAWYPEPELLWLDGEGNLLYAGPTETLRGPDGLYTVSSRVTVEKRHSNNITCRVQQRNTKQSKEIHIYVPDEFFMFTPSSANPINIGLAVSLAVSIMLIIIGVFFVWRQNKKNVKSAHCDGCKEQETRNHSKRDKTETDQEQEKLMRQNISPMEKKQEAIMNFEESTEELKHQLKKKEAEIIELKKQTENQHAVGEKWKNANEKLKEAHRQLEEKNAEISNMKKEFEKNQHVAEKKLKEADEKLKEVHRQLEEKKAEISNMKKEEEKQEADKKLRGDDKQDFQQEKKQADDTKNVDQQQAGKPNKPQTGDITLDEVDRSGDYICLKNASSENKVMTGWELKLQINDNEPLTHKFKENFTMKPGEIVTVRRDGARNPYPTNADLRWIYMKSWKPEDTLKIDLISSTGKKHRLN</sequence>
<dbReference type="Pfam" id="PF07686">
    <property type="entry name" value="V-set"/>
    <property type="match status" value="1"/>
</dbReference>
<dbReference type="FunFam" id="2.60.40.10:FF:000142">
    <property type="entry name" value="V-set domain-containing T-cell activation inhibitor 1"/>
    <property type="match status" value="1"/>
</dbReference>
<feature type="region of interest" description="Disordered" evidence="10">
    <location>
        <begin position="425"/>
        <end position="487"/>
    </location>
</feature>
<evidence type="ECO:0000256" key="4">
    <source>
        <dbReference type="ARBA" id="ARBA00022989"/>
    </source>
</evidence>
<feature type="compositionally biased region" description="Polar residues" evidence="10">
    <location>
        <begin position="469"/>
        <end position="484"/>
    </location>
</feature>
<dbReference type="PROSITE" id="PS50835">
    <property type="entry name" value="IG_LIKE"/>
    <property type="match status" value="2"/>
</dbReference>
<keyword evidence="15" id="KW-1185">Reference proteome</keyword>
<keyword evidence="2 11" id="KW-0812">Transmembrane</keyword>
<dbReference type="OMA" id="FQWPLIS"/>
<evidence type="ECO:0000256" key="8">
    <source>
        <dbReference type="ARBA" id="ARBA00023319"/>
    </source>
</evidence>
<dbReference type="PANTHER" id="PTHR24100">
    <property type="entry name" value="BUTYROPHILIN"/>
    <property type="match status" value="1"/>
</dbReference>
<dbReference type="InterPro" id="IPR003599">
    <property type="entry name" value="Ig_sub"/>
</dbReference>
<comment type="similarity">
    <text evidence="9">Belongs to the SKINT family.</text>
</comment>
<keyword evidence="6" id="KW-1015">Disulfide bond</keyword>
<dbReference type="GO" id="GO:0050863">
    <property type="term" value="P:regulation of T cell activation"/>
    <property type="evidence" value="ECO:0007669"/>
    <property type="project" value="UniProtKB-ARBA"/>
</dbReference>